<gene>
    <name evidence="1" type="ORF">EV102420_09_00010</name>
</gene>
<evidence type="ECO:0000313" key="2">
    <source>
        <dbReference type="Proteomes" id="UP000029462"/>
    </source>
</evidence>
<reference evidence="1 2" key="1">
    <citation type="submission" date="2014-09" db="EMBL/GenBank/DDBJ databases">
        <title>Whole genome shotgun sequence of Escherichia vulneris NBRC 102420.</title>
        <authorList>
            <person name="Yoshida Y."/>
            <person name="Hosoyama A."/>
            <person name="Tsuchikane K."/>
            <person name="Ohji S."/>
            <person name="Ichikawa N."/>
            <person name="Kimura A."/>
            <person name="Yamazoe A."/>
            <person name="Ezaki T."/>
            <person name="Fujita N."/>
        </authorList>
    </citation>
    <scope>NUCLEOTIDE SEQUENCE [LARGE SCALE GENOMIC DNA]</scope>
    <source>
        <strain evidence="1 2">NBRC 102420</strain>
    </source>
</reference>
<organism evidence="1 2">
    <name type="scientific">Pseudescherichia vulneris NBRC 102420</name>
    <dbReference type="NCBI Taxonomy" id="1115515"/>
    <lineage>
        <taxon>Bacteria</taxon>
        <taxon>Pseudomonadati</taxon>
        <taxon>Pseudomonadota</taxon>
        <taxon>Gammaproteobacteria</taxon>
        <taxon>Enterobacterales</taxon>
        <taxon>Enterobacteriaceae</taxon>
        <taxon>Pseudescherichia</taxon>
    </lineage>
</organism>
<name>A0A090V3Z0_PSEVU</name>
<comment type="caution">
    <text evidence="1">The sequence shown here is derived from an EMBL/GenBank/DDBJ whole genome shotgun (WGS) entry which is preliminary data.</text>
</comment>
<proteinExistence type="predicted"/>
<dbReference type="AlphaFoldDB" id="A0A090V3Z0"/>
<dbReference type="eggNOG" id="ENOG5033FU4">
    <property type="taxonomic scope" value="Bacteria"/>
</dbReference>
<keyword evidence="2" id="KW-1185">Reference proteome</keyword>
<dbReference type="EMBL" id="BBMZ01000009">
    <property type="protein sequence ID" value="GAL57969.1"/>
    <property type="molecule type" value="Genomic_DNA"/>
</dbReference>
<dbReference type="OrthoDB" id="6622638at2"/>
<evidence type="ECO:0000313" key="1">
    <source>
        <dbReference type="EMBL" id="GAL57969.1"/>
    </source>
</evidence>
<sequence>MQTFIQGTSFDAINSMVFNYVMDVLDISGSGSKSYPAGCTYQASLLIESVIQVMPTNNPYQVTVSGNVVSWNVATPIRLVVFASPNTGRESDYYGFSLYSYDGNGNRTIKLAPDFTPFCLVSVIDVPPGSQNIASPVPLGQKIVTFIRARDGDARMPTSFYQQYNAGGNYGFSFVQTGGMTQTGCRMYIFSNYLVNIPTHGFFVYRDGAMVWHSNCLPLNMQLLAGDVTSAAPMAVTPGITSGIYIPQDPSNPQYGGYLNMNCSSAGISNGVWKASSAVVYSSRIISSSEASAFKPWAISGRVGLIDCSIYDQYYPYALGLV</sequence>
<accession>A0A090V3Z0</accession>
<dbReference type="RefSeq" id="WP_042390740.1">
    <property type="nucleotide sequence ID" value="NZ_BBMZ01000009.1"/>
</dbReference>
<protein>
    <submittedName>
        <fullName evidence="1">Uncharacterized protein</fullName>
    </submittedName>
</protein>
<dbReference type="Proteomes" id="UP000029462">
    <property type="component" value="Unassembled WGS sequence"/>
</dbReference>